<dbReference type="EMBL" id="OEJX01000007">
    <property type="protein sequence ID" value="SOR60210.1"/>
    <property type="molecule type" value="Genomic_DNA"/>
</dbReference>
<protein>
    <submittedName>
        <fullName evidence="1">Uncharacterized protein</fullName>
    </submittedName>
</protein>
<dbReference type="Proteomes" id="UP000234460">
    <property type="component" value="Chromosome LMANV2"/>
</dbReference>
<evidence type="ECO:0000313" key="2">
    <source>
        <dbReference type="Proteomes" id="UP000234460"/>
    </source>
</evidence>
<gene>
    <name evidence="1" type="ORF">LMANV2_150062</name>
</gene>
<accession>A0AAQ1NYB0</accession>
<proteinExistence type="predicted"/>
<organism evidence="1 2">
    <name type="scientific">Leptospira interrogans serovar Manilae</name>
    <dbReference type="NCBI Taxonomy" id="214675"/>
    <lineage>
        <taxon>Bacteria</taxon>
        <taxon>Pseudomonadati</taxon>
        <taxon>Spirochaetota</taxon>
        <taxon>Spirochaetia</taxon>
        <taxon>Leptospirales</taxon>
        <taxon>Leptospiraceae</taxon>
        <taxon>Leptospira</taxon>
    </lineage>
</organism>
<dbReference type="AlphaFoldDB" id="A0AAQ1NYB0"/>
<reference evidence="1 2" key="1">
    <citation type="submission" date="2017-11" db="EMBL/GenBank/DDBJ databases">
        <authorList>
            <person name="Lechat P."/>
        </authorList>
    </citation>
    <scope>NUCLEOTIDE SEQUENCE [LARGE SCALE GENOMIC DNA]</scope>
    <source>
        <strain evidence="1">L495</strain>
    </source>
</reference>
<evidence type="ECO:0000313" key="1">
    <source>
        <dbReference type="EMBL" id="SOR60210.1"/>
    </source>
</evidence>
<sequence length="56" mass="6352">MRSQVIEIKKIECTTIVHNNLTGAKEPGPACSIESFFYRLLEGFARIFLCKIYASL</sequence>
<comment type="caution">
    <text evidence="1">The sequence shown here is derived from an EMBL/GenBank/DDBJ whole genome shotgun (WGS) entry which is preliminary data.</text>
</comment>
<name>A0AAQ1NYB0_LEPIR</name>